<dbReference type="InterPro" id="IPR029055">
    <property type="entry name" value="Ntn_hydrolases_N"/>
</dbReference>
<dbReference type="InterPro" id="IPR001962">
    <property type="entry name" value="Asn_synthase"/>
</dbReference>
<dbReference type="InterPro" id="IPR051857">
    <property type="entry name" value="Asn_synthetase_domain"/>
</dbReference>
<keyword evidence="2" id="KW-0061">Asparagine biosynthesis</keyword>
<dbReference type="Pfam" id="PF13537">
    <property type="entry name" value="GATase_7"/>
    <property type="match status" value="1"/>
</dbReference>
<dbReference type="PANTHER" id="PTHR45937:SF1">
    <property type="entry name" value="ASPARAGINE SYNTHETASE DOMAIN-CONTAINING PROTEIN 1"/>
    <property type="match status" value="1"/>
</dbReference>
<dbReference type="EMBL" id="NAJM01000082">
    <property type="protein sequence ID" value="RVX65762.1"/>
    <property type="molecule type" value="Genomic_DNA"/>
</dbReference>
<dbReference type="Pfam" id="PF00733">
    <property type="entry name" value="Asn_synthase"/>
    <property type="match status" value="2"/>
</dbReference>
<dbReference type="GO" id="GO:0004066">
    <property type="term" value="F:asparagine synthase (glutamine-hydrolyzing) activity"/>
    <property type="evidence" value="ECO:0007669"/>
    <property type="project" value="InterPro"/>
</dbReference>
<dbReference type="VEuPathDB" id="FungiDB:PV10_08366"/>
<evidence type="ECO:0000256" key="2">
    <source>
        <dbReference type="ARBA" id="ARBA00022888"/>
    </source>
</evidence>
<proteinExistence type="predicted"/>
<evidence type="ECO:0000256" key="1">
    <source>
        <dbReference type="ARBA" id="ARBA00022605"/>
    </source>
</evidence>
<gene>
    <name evidence="5" type="ORF">B0A52_10353</name>
</gene>
<dbReference type="AlphaFoldDB" id="A0A438MQA6"/>
<dbReference type="InterPro" id="IPR017932">
    <property type="entry name" value="GATase_2_dom"/>
</dbReference>
<dbReference type="Proteomes" id="UP000288859">
    <property type="component" value="Unassembled WGS sequence"/>
</dbReference>
<dbReference type="InterPro" id="IPR014729">
    <property type="entry name" value="Rossmann-like_a/b/a_fold"/>
</dbReference>
<dbReference type="PROSITE" id="PS51278">
    <property type="entry name" value="GATASE_TYPE_2"/>
    <property type="match status" value="1"/>
</dbReference>
<feature type="domain" description="Glutamine amidotransferase type-2" evidence="4">
    <location>
        <begin position="2"/>
        <end position="205"/>
    </location>
</feature>
<reference evidence="5 6" key="1">
    <citation type="submission" date="2017-03" db="EMBL/GenBank/DDBJ databases">
        <title>Genomes of endolithic fungi from Antarctica.</title>
        <authorList>
            <person name="Coleine C."/>
            <person name="Masonjones S."/>
            <person name="Stajich J.E."/>
        </authorList>
    </citation>
    <scope>NUCLEOTIDE SEQUENCE [LARGE SCALE GENOMIC DNA]</scope>
    <source>
        <strain evidence="5 6">CCFEE 6314</strain>
    </source>
</reference>
<dbReference type="SUPFAM" id="SSF56235">
    <property type="entry name" value="N-terminal nucleophile aminohydrolases (Ntn hydrolases)"/>
    <property type="match status" value="1"/>
</dbReference>
<accession>A0A438MQA6</accession>
<evidence type="ECO:0000256" key="3">
    <source>
        <dbReference type="ARBA" id="ARBA00022962"/>
    </source>
</evidence>
<comment type="caution">
    <text evidence="5">The sequence shown here is derived from an EMBL/GenBank/DDBJ whole genome shotgun (WGS) entry which is preliminary data.</text>
</comment>
<dbReference type="Gene3D" id="3.40.50.620">
    <property type="entry name" value="HUPs"/>
    <property type="match status" value="1"/>
</dbReference>
<dbReference type="OrthoDB" id="10252281at2759"/>
<evidence type="ECO:0000313" key="5">
    <source>
        <dbReference type="EMBL" id="RVX65762.1"/>
    </source>
</evidence>
<protein>
    <recommendedName>
        <fullName evidence="4">Glutamine amidotransferase type-2 domain-containing protein</fullName>
    </recommendedName>
</protein>
<keyword evidence="1" id="KW-0028">Amino-acid biosynthesis</keyword>
<organism evidence="5 6">
    <name type="scientific">Exophiala mesophila</name>
    <name type="common">Black yeast-like fungus</name>
    <dbReference type="NCBI Taxonomy" id="212818"/>
    <lineage>
        <taxon>Eukaryota</taxon>
        <taxon>Fungi</taxon>
        <taxon>Dikarya</taxon>
        <taxon>Ascomycota</taxon>
        <taxon>Pezizomycotina</taxon>
        <taxon>Eurotiomycetes</taxon>
        <taxon>Chaetothyriomycetidae</taxon>
        <taxon>Chaetothyriales</taxon>
        <taxon>Herpotrichiellaceae</taxon>
        <taxon>Exophiala</taxon>
    </lineage>
</organism>
<evidence type="ECO:0000313" key="6">
    <source>
        <dbReference type="Proteomes" id="UP000288859"/>
    </source>
</evidence>
<dbReference type="PANTHER" id="PTHR45937">
    <property type="entry name" value="ASPARAGINE SYNTHETASE DOMAIN-CONTAINING PROTEIN 1"/>
    <property type="match status" value="1"/>
</dbReference>
<keyword evidence="3" id="KW-0315">Glutamine amidotransferase</keyword>
<evidence type="ECO:0000259" key="4">
    <source>
        <dbReference type="PROSITE" id="PS51278"/>
    </source>
</evidence>
<dbReference type="Gene3D" id="3.60.20.10">
    <property type="entry name" value="Glutamine Phosphoribosylpyrophosphate, subunit 1, domain 1"/>
    <property type="match status" value="1"/>
</dbReference>
<name>A0A438MQA6_EXOME</name>
<dbReference type="SUPFAM" id="SSF52402">
    <property type="entry name" value="Adenine nucleotide alpha hydrolases-like"/>
    <property type="match status" value="1"/>
</dbReference>
<sequence>MCGIFFSLNRGSPLKPTDQALDALKSRGPDSLQSQELIVPISGSQSFHLTFASSVLALRGGNVQEQPLVDPASGSVLCWNGEAWKIDGQTVKGNDSTQVLQLLVNASDSQSPQNQGTKAIAAALTKIDGPFAFVFWEARTSTIYYGRDRLGRRSLLLHQSTSTPDQLIISSTAFSPITLSSSEVSTTSIHCLSLSSGRIVQATSEWQAPLPQLNKDTHPVEPLAALPIQNSVEQTELHLKQAIRLRVNDIPDHSHAHLDSTSAKVAVLFSGGLDCTLLARLAHNVLPPGEPIDLLNVAFENPRSLAARKDHLSSPYESCPDRLTGRSTFQELREICPGRLWRFVAINIPYAESLAHQPTIIDLMYPHNTEMDLSIAMALYFAARGQGEAVATSGSSDSQEIPYASTARVLLSGLGADELFAGYARHAAAFTRGGFEALADELELDFVRIGSRNLGRDDRVMSHWGKEVRYPFLDEDFVRHSLGLPVWEKSGFRTGKPIPKHYDESRRASVAADLEPAKLLLRLVMWDQGMKLTASERKRAIQFGAKTAKMKIGMGRAKGTDLLDPLGPMQ</sequence>
<dbReference type="CDD" id="cd01991">
    <property type="entry name" value="Asn_synthase_B_C"/>
    <property type="match status" value="1"/>
</dbReference>
<dbReference type="GO" id="GO:0006529">
    <property type="term" value="P:asparagine biosynthetic process"/>
    <property type="evidence" value="ECO:0007669"/>
    <property type="project" value="UniProtKB-KW"/>
</dbReference>